<protein>
    <recommendedName>
        <fullName evidence="3">Helicase C-terminal domain-containing protein</fullName>
    </recommendedName>
</protein>
<dbReference type="InterPro" id="IPR049730">
    <property type="entry name" value="SNF2/RAD54-like_C"/>
</dbReference>
<name>A0ABP9LQI5_9RHOB</name>
<feature type="domain" description="Helicase C-terminal" evidence="3">
    <location>
        <begin position="39"/>
        <end position="190"/>
    </location>
</feature>
<evidence type="ECO:0000313" key="4">
    <source>
        <dbReference type="EMBL" id="GAA5080662.1"/>
    </source>
</evidence>
<organism evidence="4 5">
    <name type="scientific">[Roseibacterium] beibuensis</name>
    <dbReference type="NCBI Taxonomy" id="1193142"/>
    <lineage>
        <taxon>Bacteria</taxon>
        <taxon>Pseudomonadati</taxon>
        <taxon>Pseudomonadota</taxon>
        <taxon>Alphaproteobacteria</taxon>
        <taxon>Rhodobacterales</taxon>
        <taxon>Roseobacteraceae</taxon>
        <taxon>Roseicyclus</taxon>
    </lineage>
</organism>
<dbReference type="InterPro" id="IPR027417">
    <property type="entry name" value="P-loop_NTPase"/>
</dbReference>
<dbReference type="Proteomes" id="UP001499910">
    <property type="component" value="Unassembled WGS sequence"/>
</dbReference>
<dbReference type="Pfam" id="PF00271">
    <property type="entry name" value="Helicase_C"/>
    <property type="match status" value="1"/>
</dbReference>
<comment type="caution">
    <text evidence="4">The sequence shown here is derived from an EMBL/GenBank/DDBJ whole genome shotgun (WGS) entry which is preliminary data.</text>
</comment>
<dbReference type="EMBL" id="BAABHW010000007">
    <property type="protein sequence ID" value="GAA5080662.1"/>
    <property type="molecule type" value="Genomic_DNA"/>
</dbReference>
<evidence type="ECO:0000256" key="2">
    <source>
        <dbReference type="SAM" id="MobiDB-lite"/>
    </source>
</evidence>
<dbReference type="InterPro" id="IPR001650">
    <property type="entry name" value="Helicase_C-like"/>
</dbReference>
<reference evidence="5" key="1">
    <citation type="journal article" date="2019" name="Int. J. Syst. Evol. Microbiol.">
        <title>The Global Catalogue of Microorganisms (GCM) 10K type strain sequencing project: providing services to taxonomists for standard genome sequencing and annotation.</title>
        <authorList>
            <consortium name="The Broad Institute Genomics Platform"/>
            <consortium name="The Broad Institute Genome Sequencing Center for Infectious Disease"/>
            <person name="Wu L."/>
            <person name="Ma J."/>
        </authorList>
    </citation>
    <scope>NUCLEOTIDE SEQUENCE [LARGE SCALE GENOMIC DNA]</scope>
    <source>
        <strain evidence="5">JCM 18015</strain>
    </source>
</reference>
<dbReference type="RefSeq" id="WP_259554241.1">
    <property type="nucleotide sequence ID" value="NZ_BAABHW010000007.1"/>
</dbReference>
<dbReference type="CDD" id="cd18793">
    <property type="entry name" value="SF2_C_SNF"/>
    <property type="match status" value="1"/>
</dbReference>
<dbReference type="PROSITE" id="PS51194">
    <property type="entry name" value="HELICASE_CTER"/>
    <property type="match status" value="1"/>
</dbReference>
<evidence type="ECO:0000259" key="3">
    <source>
        <dbReference type="PROSITE" id="PS51194"/>
    </source>
</evidence>
<dbReference type="PANTHER" id="PTHR45766:SF6">
    <property type="entry name" value="SWI_SNF-RELATED MATRIX-ASSOCIATED ACTIN-DEPENDENT REGULATOR OF CHROMATIN SUBFAMILY A-LIKE PROTEIN 1"/>
    <property type="match status" value="1"/>
</dbReference>
<evidence type="ECO:0000256" key="1">
    <source>
        <dbReference type="ARBA" id="ARBA00022801"/>
    </source>
</evidence>
<dbReference type="SUPFAM" id="SSF52540">
    <property type="entry name" value="P-loop containing nucleoside triphosphate hydrolases"/>
    <property type="match status" value="1"/>
</dbReference>
<sequence>MARIPKDRSDFQEIARVRRNLGDVKAPYATAALIEELRQWELAFMDTQERPKMVIFAHHKSVIETIKAQIEAVFPGSVLTFDGSTKSRKCQPTVDALQQDESKRVMILSRSGIKGITLIRANVMRTVEPDWNPADMIQLEDRMWRTGHTQNCDVGYMFIPGTLDGRMGKSILTKMESDERTMNKPKLTLEAEQATPAEPEVAPDGADLPLFASA</sequence>
<feature type="region of interest" description="Disordered" evidence="2">
    <location>
        <begin position="190"/>
        <end position="214"/>
    </location>
</feature>
<evidence type="ECO:0000313" key="5">
    <source>
        <dbReference type="Proteomes" id="UP001499910"/>
    </source>
</evidence>
<keyword evidence="1" id="KW-0378">Hydrolase</keyword>
<dbReference type="PANTHER" id="PTHR45766">
    <property type="entry name" value="DNA ANNEALING HELICASE AND ENDONUCLEASE ZRANB3 FAMILY MEMBER"/>
    <property type="match status" value="1"/>
</dbReference>
<dbReference type="Gene3D" id="3.40.50.300">
    <property type="entry name" value="P-loop containing nucleotide triphosphate hydrolases"/>
    <property type="match status" value="1"/>
</dbReference>
<accession>A0ABP9LQI5</accession>
<gene>
    <name evidence="4" type="ORF">GCM10023209_34460</name>
</gene>
<proteinExistence type="predicted"/>
<keyword evidence="5" id="KW-1185">Reference proteome</keyword>